<dbReference type="KEGG" id="cfus:CYFUS_002823"/>
<dbReference type="Proteomes" id="UP000217257">
    <property type="component" value="Chromosome"/>
</dbReference>
<dbReference type="RefSeq" id="WP_095985726.1">
    <property type="nucleotide sequence ID" value="NZ_CP022098.1"/>
</dbReference>
<evidence type="ECO:0000313" key="2">
    <source>
        <dbReference type="Proteomes" id="UP000217257"/>
    </source>
</evidence>
<evidence type="ECO:0000313" key="1">
    <source>
        <dbReference type="EMBL" id="ATB37401.1"/>
    </source>
</evidence>
<gene>
    <name evidence="1" type="ORF">CYFUS_002823</name>
</gene>
<dbReference type="PROSITE" id="PS51257">
    <property type="entry name" value="PROKAR_LIPOPROTEIN"/>
    <property type="match status" value="1"/>
</dbReference>
<sequence>MPGVKSTVPPLLPFFLLACGMEPPDAEPPPATQVAALDSAVTRGCLFHVSSRLKPGRMPPQRQIVVTREDGGGCTWGEGSVVLGTTYDDSSLSLAANELGVAVGFTSKSSPSGSAAVSVQLRHLDPQSFEVLRGTSLGALNPTQAGHVHDVDLSLGADGTTLEVRGSKTGAIPGEVGSGSNYVALFPDFFTSTLAPTITAGEG</sequence>
<proteinExistence type="predicted"/>
<protein>
    <recommendedName>
        <fullName evidence="3">Lipoprotein</fullName>
    </recommendedName>
</protein>
<organism evidence="1 2">
    <name type="scientific">Cystobacter fuscus</name>
    <dbReference type="NCBI Taxonomy" id="43"/>
    <lineage>
        <taxon>Bacteria</taxon>
        <taxon>Pseudomonadati</taxon>
        <taxon>Myxococcota</taxon>
        <taxon>Myxococcia</taxon>
        <taxon>Myxococcales</taxon>
        <taxon>Cystobacterineae</taxon>
        <taxon>Archangiaceae</taxon>
        <taxon>Cystobacter</taxon>
    </lineage>
</organism>
<accession>A0A250J1Z4</accession>
<dbReference type="EMBL" id="CP022098">
    <property type="protein sequence ID" value="ATB37401.1"/>
    <property type="molecule type" value="Genomic_DNA"/>
</dbReference>
<dbReference type="AlphaFoldDB" id="A0A250J1Z4"/>
<reference evidence="1 2" key="1">
    <citation type="submission" date="2017-06" db="EMBL/GenBank/DDBJ databases">
        <title>Sequencing and comparative analysis of myxobacterial genomes.</title>
        <authorList>
            <person name="Rupp O."/>
            <person name="Goesmann A."/>
            <person name="Sogaard-Andersen L."/>
        </authorList>
    </citation>
    <scope>NUCLEOTIDE SEQUENCE [LARGE SCALE GENOMIC DNA]</scope>
    <source>
        <strain evidence="1 2">DSM 52655</strain>
    </source>
</reference>
<name>A0A250J1Z4_9BACT</name>
<evidence type="ECO:0008006" key="3">
    <source>
        <dbReference type="Google" id="ProtNLM"/>
    </source>
</evidence>